<dbReference type="SUPFAM" id="SSF53335">
    <property type="entry name" value="S-adenosyl-L-methionine-dependent methyltransferases"/>
    <property type="match status" value="1"/>
</dbReference>
<protein>
    <recommendedName>
        <fullName evidence="4">NOP2/Sun RNA methyltransferase family member 7</fullName>
    </recommendedName>
</protein>
<evidence type="ECO:0000313" key="2">
    <source>
        <dbReference type="Ensembl" id="ENSMMOP00000009387.1"/>
    </source>
</evidence>
<name>A0A3Q3WBL0_MOLML</name>
<dbReference type="AlphaFoldDB" id="A0A3Q3WBL0"/>
<feature type="compositionally biased region" description="Basic residues" evidence="1">
    <location>
        <begin position="501"/>
        <end position="519"/>
    </location>
</feature>
<accession>A0A3Q3WBL0</accession>
<keyword evidence="3" id="KW-1185">Reference proteome</keyword>
<feature type="compositionally biased region" description="Low complexity" evidence="1">
    <location>
        <begin position="453"/>
        <end position="462"/>
    </location>
</feature>
<dbReference type="PANTHER" id="PTHR14663">
    <property type="entry name" value="METHYLTRANSFERASE NSUN7-RELATED"/>
    <property type="match status" value="1"/>
</dbReference>
<dbReference type="Ensembl" id="ENSMMOT00000009553.1">
    <property type="protein sequence ID" value="ENSMMOP00000009387.1"/>
    <property type="gene ID" value="ENSMMOG00000007263.1"/>
</dbReference>
<dbReference type="Proteomes" id="UP000261620">
    <property type="component" value="Unplaced"/>
</dbReference>
<feature type="region of interest" description="Disordered" evidence="1">
    <location>
        <begin position="441"/>
        <end position="696"/>
    </location>
</feature>
<dbReference type="STRING" id="94237.ENSMMOP00000009387"/>
<dbReference type="InterPro" id="IPR042620">
    <property type="entry name" value="NSUN7"/>
</dbReference>
<evidence type="ECO:0000313" key="3">
    <source>
        <dbReference type="Proteomes" id="UP000261620"/>
    </source>
</evidence>
<feature type="compositionally biased region" description="Polar residues" evidence="1">
    <location>
        <begin position="463"/>
        <end position="472"/>
    </location>
</feature>
<feature type="compositionally biased region" description="Basic residues" evidence="1">
    <location>
        <begin position="529"/>
        <end position="556"/>
    </location>
</feature>
<proteinExistence type="predicted"/>
<feature type="compositionally biased region" description="Low complexity" evidence="1">
    <location>
        <begin position="663"/>
        <end position="696"/>
    </location>
</feature>
<evidence type="ECO:0000256" key="1">
    <source>
        <dbReference type="SAM" id="MobiDB-lite"/>
    </source>
</evidence>
<evidence type="ECO:0008006" key="4">
    <source>
        <dbReference type="Google" id="ProtNLM"/>
    </source>
</evidence>
<feature type="compositionally biased region" description="Basic and acidic residues" evidence="1">
    <location>
        <begin position="475"/>
        <end position="500"/>
    </location>
</feature>
<dbReference type="OMA" id="TMHSEHG"/>
<sequence length="696" mass="77242">TAQLPVKIRPLLRKFQVGLWPHDPPSPTGPIIEYQAFMQAAAVFQQLRPEKTGTRQLLHYGKKTGEPQPESGDRTTQRQAYQLAFSTLIYQDLLEDIITDSCFHTSQHIPTDLLPLAMVMLFDFQDRRFSLCQHSLKDGEESLQEVRGLERSLQRCKTKLAASLARCRVKQHLQSVSCFLSDPLRSKEHRAKRLPLYVWVNTLGTRCTHAHTHYLHSEKFLLTCEYFVSTFVHMSLQDRSVCMAVSVLRPLLFEHADVLVAGSFSAETVAHIAVVATARSGWVLVCAADHTPPQIEEMRELLAQMDINNVRILSESFCSLRQGDAAVQHLKVIIVLPRCSSSALNNPVDTILSEHGDLDLLPDLSRGCVSQSKVHAMATQQARLLAHALSFSKVQTVVYCTRSVYPEENEQLVKRVETVQDVLARAAAKGLLGGIIPEQAKTDKKEKCRKARSASARSKPSSPTIQESQTGNELEDGKDPVAESVEGRGECSEEQKDTGKGGKKRRGPKLNKRKVKQRPKQASGSTTVAKHRSKDQKKKTAKKKVKQSHYKRHPAKSKQIPRLTVTLMSSTKPSRHLSSITALAHKLSETVATKSHQAAFSTRSPACPAPPAPHAASSRLQRHKTRPQKTEKRLKDVRAESPFKVRAKAGRPKTETAPQTPDRVSSVSRRSSSSARSQMVQRSASSSSSSVSLPGL</sequence>
<dbReference type="Gene3D" id="3.40.50.150">
    <property type="entry name" value="Vaccinia Virus protein VP39"/>
    <property type="match status" value="1"/>
</dbReference>
<feature type="compositionally biased region" description="Basic and acidic residues" evidence="1">
    <location>
        <begin position="628"/>
        <end position="643"/>
    </location>
</feature>
<feature type="compositionally biased region" description="Polar residues" evidence="1">
    <location>
        <begin position="590"/>
        <end position="603"/>
    </location>
</feature>
<feature type="compositionally biased region" description="Polar residues" evidence="1">
    <location>
        <begin position="566"/>
        <end position="581"/>
    </location>
</feature>
<dbReference type="PANTHER" id="PTHR14663:SF2">
    <property type="entry name" value="METHYLTRANSFERASE NSUN7-RELATED"/>
    <property type="match status" value="1"/>
</dbReference>
<reference evidence="2" key="1">
    <citation type="submission" date="2025-08" db="UniProtKB">
        <authorList>
            <consortium name="Ensembl"/>
        </authorList>
    </citation>
    <scope>IDENTIFICATION</scope>
</reference>
<reference evidence="2" key="2">
    <citation type="submission" date="2025-09" db="UniProtKB">
        <authorList>
            <consortium name="Ensembl"/>
        </authorList>
    </citation>
    <scope>IDENTIFICATION</scope>
</reference>
<dbReference type="InterPro" id="IPR029063">
    <property type="entry name" value="SAM-dependent_MTases_sf"/>
</dbReference>
<organism evidence="2 3">
    <name type="scientific">Mola mola</name>
    <name type="common">Ocean sunfish</name>
    <name type="synonym">Tetraodon mola</name>
    <dbReference type="NCBI Taxonomy" id="94237"/>
    <lineage>
        <taxon>Eukaryota</taxon>
        <taxon>Metazoa</taxon>
        <taxon>Chordata</taxon>
        <taxon>Craniata</taxon>
        <taxon>Vertebrata</taxon>
        <taxon>Euteleostomi</taxon>
        <taxon>Actinopterygii</taxon>
        <taxon>Neopterygii</taxon>
        <taxon>Teleostei</taxon>
        <taxon>Neoteleostei</taxon>
        <taxon>Acanthomorphata</taxon>
        <taxon>Eupercaria</taxon>
        <taxon>Tetraodontiformes</taxon>
        <taxon>Molidae</taxon>
        <taxon>Mola</taxon>
    </lineage>
</organism>